<keyword evidence="1" id="KW-0175">Coiled coil</keyword>
<gene>
    <name evidence="2" type="ORF">PENANT_c012G06880</name>
</gene>
<reference evidence="3" key="1">
    <citation type="journal article" date="2017" name="Nat. Microbiol.">
        <title>Global analysis of biosynthetic gene clusters reveals vast potential of secondary metabolite production in Penicillium species.</title>
        <authorList>
            <person name="Nielsen J.C."/>
            <person name="Grijseels S."/>
            <person name="Prigent S."/>
            <person name="Ji B."/>
            <person name="Dainat J."/>
            <person name="Nielsen K.F."/>
            <person name="Frisvad J.C."/>
            <person name="Workman M."/>
            <person name="Nielsen J."/>
        </authorList>
    </citation>
    <scope>NUCLEOTIDE SEQUENCE [LARGE SCALE GENOMIC DNA]</scope>
    <source>
        <strain evidence="3">IBT 31811</strain>
    </source>
</reference>
<dbReference type="EMBL" id="MDYN01000012">
    <property type="protein sequence ID" value="OQD84547.1"/>
    <property type="molecule type" value="Genomic_DNA"/>
</dbReference>
<keyword evidence="3" id="KW-1185">Reference proteome</keyword>
<evidence type="ECO:0000313" key="2">
    <source>
        <dbReference type="EMBL" id="OQD84547.1"/>
    </source>
</evidence>
<organism evidence="2 3">
    <name type="scientific">Penicillium antarcticum</name>
    <dbReference type="NCBI Taxonomy" id="416450"/>
    <lineage>
        <taxon>Eukaryota</taxon>
        <taxon>Fungi</taxon>
        <taxon>Dikarya</taxon>
        <taxon>Ascomycota</taxon>
        <taxon>Pezizomycotina</taxon>
        <taxon>Eurotiomycetes</taxon>
        <taxon>Eurotiomycetidae</taxon>
        <taxon>Eurotiales</taxon>
        <taxon>Aspergillaceae</taxon>
        <taxon>Penicillium</taxon>
    </lineage>
</organism>
<dbReference type="AlphaFoldDB" id="A0A1V6Q695"/>
<feature type="coiled-coil region" evidence="1">
    <location>
        <begin position="177"/>
        <end position="204"/>
    </location>
</feature>
<proteinExistence type="predicted"/>
<comment type="caution">
    <text evidence="2">The sequence shown here is derived from an EMBL/GenBank/DDBJ whole genome shotgun (WGS) entry which is preliminary data.</text>
</comment>
<dbReference type="Proteomes" id="UP000191672">
    <property type="component" value="Unassembled WGS sequence"/>
</dbReference>
<evidence type="ECO:0000313" key="3">
    <source>
        <dbReference type="Proteomes" id="UP000191672"/>
    </source>
</evidence>
<sequence>MACQKSAWRSQTRAFTSPTTITKHIDLTDVLTIGCMNAQPPMADKPDPTVLVTVNMKSKLDFRDMRDIIATALIHYKLPPVAVPILRDELVTKSKSVIPGFDRSLLEGIARVGATFGSAKSNTSSGKLGGFVELEFDGNKRDPIILGLTCFHFVRDDKDTTTTPPKWTKKAYAIFHANEKQNKYENLVQEIASLKAASEEIAEINVHLGHVAACSGDRFFVKAGEHTKHTFSVKMDWALLDIIPERLDPKGHDNNQHDFNTEGAEDAQPTQLWINGSVGPAGGVYSGLRTYVVSMPVAVGKEDKDGWMVLAQDKWSCEHTLLSRFDHPFTMPGSTGSLVHDWDGGVAGMVTGMLQYSGIALFTYGDDLVGDIKGMTGAKGV</sequence>
<dbReference type="STRING" id="416450.A0A1V6Q695"/>
<name>A0A1V6Q695_9EURO</name>
<accession>A0A1V6Q695</accession>
<protein>
    <submittedName>
        <fullName evidence="2">Uncharacterized protein</fullName>
    </submittedName>
</protein>
<evidence type="ECO:0000256" key="1">
    <source>
        <dbReference type="SAM" id="Coils"/>
    </source>
</evidence>